<dbReference type="AlphaFoldDB" id="A0A7J7JMS1"/>
<evidence type="ECO:0000313" key="3">
    <source>
        <dbReference type="Proteomes" id="UP000593567"/>
    </source>
</evidence>
<proteinExistence type="predicted"/>
<keyword evidence="3" id="KW-1185">Reference proteome</keyword>
<protein>
    <submittedName>
        <fullName evidence="2">Uncharacterized protein</fullName>
    </submittedName>
</protein>
<name>A0A7J7JMS1_BUGNE</name>
<dbReference type="OrthoDB" id="1748655at2759"/>
<comment type="caution">
    <text evidence="2">The sequence shown here is derived from an EMBL/GenBank/DDBJ whole genome shotgun (WGS) entry which is preliminary data.</text>
</comment>
<sequence>MLAMNRPIAVKVTICQSELLRQRPEQPKKRANIFGDAKPVDTTAARERQIEERMRKDREEVASRGKEYLTLCTRGCPVMKGSHSLCWTFDTEEMLLIKLSSSLARTSSLVDYK</sequence>
<feature type="region of interest" description="Disordered" evidence="1">
    <location>
        <begin position="23"/>
        <end position="43"/>
    </location>
</feature>
<gene>
    <name evidence="2" type="ORF">EB796_014968</name>
</gene>
<evidence type="ECO:0000313" key="2">
    <source>
        <dbReference type="EMBL" id="KAF6026726.1"/>
    </source>
</evidence>
<reference evidence="2" key="1">
    <citation type="submission" date="2020-06" db="EMBL/GenBank/DDBJ databases">
        <title>Draft genome of Bugula neritina, a colonial animal packing powerful symbionts and potential medicines.</title>
        <authorList>
            <person name="Rayko M."/>
        </authorList>
    </citation>
    <scope>NUCLEOTIDE SEQUENCE [LARGE SCALE GENOMIC DNA]</scope>
    <source>
        <strain evidence="2">Kwan_BN1</strain>
    </source>
</reference>
<evidence type="ECO:0000256" key="1">
    <source>
        <dbReference type="SAM" id="MobiDB-lite"/>
    </source>
</evidence>
<dbReference type="Proteomes" id="UP000593567">
    <property type="component" value="Unassembled WGS sequence"/>
</dbReference>
<accession>A0A7J7JMS1</accession>
<dbReference type="EMBL" id="VXIV02002222">
    <property type="protein sequence ID" value="KAF6026726.1"/>
    <property type="molecule type" value="Genomic_DNA"/>
</dbReference>
<organism evidence="2 3">
    <name type="scientific">Bugula neritina</name>
    <name type="common">Brown bryozoan</name>
    <name type="synonym">Sertularia neritina</name>
    <dbReference type="NCBI Taxonomy" id="10212"/>
    <lineage>
        <taxon>Eukaryota</taxon>
        <taxon>Metazoa</taxon>
        <taxon>Spiralia</taxon>
        <taxon>Lophotrochozoa</taxon>
        <taxon>Bryozoa</taxon>
        <taxon>Gymnolaemata</taxon>
        <taxon>Cheilostomatida</taxon>
        <taxon>Flustrina</taxon>
        <taxon>Buguloidea</taxon>
        <taxon>Bugulidae</taxon>
        <taxon>Bugula</taxon>
    </lineage>
</organism>